<protein>
    <submittedName>
        <fullName evidence="1">Type III-B CRISPR module-associated protein Cmr3</fullName>
    </submittedName>
</protein>
<dbReference type="NCBIfam" id="TIGR01888">
    <property type="entry name" value="cas_cmr3"/>
    <property type="match status" value="1"/>
</dbReference>
<dbReference type="Pfam" id="PF09700">
    <property type="entry name" value="Cas_Cmr3"/>
    <property type="match status" value="1"/>
</dbReference>
<reference evidence="1" key="1">
    <citation type="journal article" date="2020" name="mSystems">
        <title>Genome- and Community-Level Interaction Insights into Carbon Utilization and Element Cycling Functions of Hydrothermarchaeota in Hydrothermal Sediment.</title>
        <authorList>
            <person name="Zhou Z."/>
            <person name="Liu Y."/>
            <person name="Xu W."/>
            <person name="Pan J."/>
            <person name="Luo Z.H."/>
            <person name="Li M."/>
        </authorList>
    </citation>
    <scope>NUCLEOTIDE SEQUENCE [LARGE SCALE GENOMIC DNA]</scope>
    <source>
        <strain evidence="1">SpSt-695</strain>
    </source>
</reference>
<accession>A0A7V4E1W2</accession>
<organism evidence="1">
    <name type="scientific">candidate division WOR-3 bacterium</name>
    <dbReference type="NCBI Taxonomy" id="2052148"/>
    <lineage>
        <taxon>Bacteria</taxon>
        <taxon>Bacteria division WOR-3</taxon>
    </lineage>
</organism>
<name>A0A7V4E1W2_UNCW3</name>
<gene>
    <name evidence="1" type="primary">cmr3</name>
    <name evidence="1" type="ORF">ENU72_03135</name>
</gene>
<evidence type="ECO:0000313" key="1">
    <source>
        <dbReference type="EMBL" id="HGK54000.1"/>
    </source>
</evidence>
<dbReference type="AlphaFoldDB" id="A0A7V4E1W2"/>
<dbReference type="InterPro" id="IPR019117">
    <property type="entry name" value="CRISPR-assoc_protein_Cmr3"/>
</dbReference>
<comment type="caution">
    <text evidence="1">The sequence shown here is derived from an EMBL/GenBank/DDBJ whole genome shotgun (WGS) entry which is preliminary data.</text>
</comment>
<sequence length="360" mass="41434">MLKFKIKPYDVLFFGSGKPFNLGDTARSIFPPFPHTFAGAICSKIYWKYKIDITKILKDVYGPFLYNEKDKKIYFPKPADIYTEKKEKDDKIYLLKFKNENHKLFNPKNTNKPNPIENFAVYFGDKEVEGFEGFISQDGLKEWLNGKIPDKNEILKFGDVFEHENRVGIKQEMSYHTVVQEDGLYRIDFLRLKDNWSFVFWVDFDDNELKKVGLDENKILDLFNKEPKALKLGGEMRSAYYEVEKESDIKNLLGQALKVNQGDIIKILFLTPATFSNSGNNILPSISGIKIKSLVSNGFVNLAIDSKGLGLNKFVKKGLKAGSVIYAEVDNNFSHNSFWLKFLERDKNFIGSNLVIYGKV</sequence>
<dbReference type="EMBL" id="DTDP01000142">
    <property type="protein sequence ID" value="HGK54000.1"/>
    <property type="molecule type" value="Genomic_DNA"/>
</dbReference>
<dbReference type="Gene3D" id="3.30.70.2940">
    <property type="match status" value="1"/>
</dbReference>
<proteinExistence type="predicted"/>
<dbReference type="InterPro" id="IPR010165">
    <property type="entry name" value="CRISPR-Cmr3_IIIB"/>
</dbReference>